<dbReference type="EC" id="2.3.2.27" evidence="3"/>
<sequence>MGNGAKQRWRFSFHWSPTHTKKPQHQKHLPPKEFLCPITRTLMYDPVIVSSGHTFDRNSIEACLSLSFSPTLPDGSVPDFTNIIPNLALKSTILNYIMSSSFRSKPLDSQSVIELVKEMKLKISTTTIASELTRWPSHLSSTSSLESVTPTTPLPLTTTTRPSCYSSSSSSDVETLTPNPTSEHNENGIIAKIKSSLVHEQEEGVVSLRNITRIGESARADLCTPQLLSGIRSLITSKYASVQVNCVAALVNLSLEKTNKVKIVRAGIVPPLIDVLRGGFPEAQEHAAGALFSLSLDDQNKTAIGVLGALQPLVHALRSDSSRARSDSTLALYHLTLVESNRVKLVKLGGVVVLLDMVGSGYMSARVLLVLGNLAASVEGRAAMLNGGAVGCFVDMLKRDEFDSELTRESCVAALYGLSFGGLRFKGLAKEAGVEEVLQNVEERGTARAKAKARRILAFMRVKYEEEGEEETVDWEELLNSEEASRTHL</sequence>
<accession>A0AAD8JL10</accession>
<keyword evidence="5" id="KW-0677">Repeat</keyword>
<dbReference type="Pfam" id="PF00514">
    <property type="entry name" value="Arm"/>
    <property type="match status" value="1"/>
</dbReference>
<dbReference type="InterPro" id="IPR013083">
    <property type="entry name" value="Znf_RING/FYVE/PHD"/>
</dbReference>
<dbReference type="SMART" id="SM00504">
    <property type="entry name" value="Ubox"/>
    <property type="match status" value="1"/>
</dbReference>
<evidence type="ECO:0000313" key="10">
    <source>
        <dbReference type="EMBL" id="KAK1404487.1"/>
    </source>
</evidence>
<dbReference type="InterPro" id="IPR011989">
    <property type="entry name" value="ARM-like"/>
</dbReference>
<dbReference type="SUPFAM" id="SSF57850">
    <property type="entry name" value="RING/U-box"/>
    <property type="match status" value="1"/>
</dbReference>
<dbReference type="GO" id="GO:0061630">
    <property type="term" value="F:ubiquitin protein ligase activity"/>
    <property type="evidence" value="ECO:0007669"/>
    <property type="project" value="UniProtKB-EC"/>
</dbReference>
<dbReference type="InterPro" id="IPR000225">
    <property type="entry name" value="Armadillo"/>
</dbReference>
<dbReference type="PANTHER" id="PTHR23315:SF339">
    <property type="entry name" value="U-BOX DOMAIN-CONTAINING PROTEIN 40"/>
    <property type="match status" value="1"/>
</dbReference>
<feature type="region of interest" description="Disordered" evidence="8">
    <location>
        <begin position="141"/>
        <end position="187"/>
    </location>
</feature>
<dbReference type="Proteomes" id="UP001237642">
    <property type="component" value="Unassembled WGS sequence"/>
</dbReference>
<keyword evidence="6" id="KW-0833">Ubl conjugation pathway</keyword>
<dbReference type="GO" id="GO:0016567">
    <property type="term" value="P:protein ubiquitination"/>
    <property type="evidence" value="ECO:0007669"/>
    <property type="project" value="InterPro"/>
</dbReference>
<keyword evidence="4 10" id="KW-0808">Transferase</keyword>
<evidence type="ECO:0000259" key="9">
    <source>
        <dbReference type="PROSITE" id="PS51698"/>
    </source>
</evidence>
<feature type="compositionally biased region" description="Low complexity" evidence="8">
    <location>
        <begin position="141"/>
        <end position="177"/>
    </location>
</feature>
<evidence type="ECO:0000256" key="5">
    <source>
        <dbReference type="ARBA" id="ARBA00022737"/>
    </source>
</evidence>
<protein>
    <recommendedName>
        <fullName evidence="3">RING-type E3 ubiquitin transferase</fullName>
        <ecNumber evidence="3">2.3.2.27</ecNumber>
    </recommendedName>
</protein>
<dbReference type="InterPro" id="IPR003613">
    <property type="entry name" value="Ubox_domain"/>
</dbReference>
<evidence type="ECO:0000256" key="2">
    <source>
        <dbReference type="ARBA" id="ARBA00004906"/>
    </source>
</evidence>
<gene>
    <name evidence="10" type="ORF">POM88_004092</name>
</gene>
<dbReference type="Gene3D" id="1.25.10.10">
    <property type="entry name" value="Leucine-rich Repeat Variant"/>
    <property type="match status" value="2"/>
</dbReference>
<dbReference type="PROSITE" id="PS50176">
    <property type="entry name" value="ARM_REPEAT"/>
    <property type="match status" value="2"/>
</dbReference>
<comment type="catalytic activity">
    <reaction evidence="1">
        <text>S-ubiquitinyl-[E2 ubiquitin-conjugating enzyme]-L-cysteine + [acceptor protein]-L-lysine = [E2 ubiquitin-conjugating enzyme]-L-cysteine + N(6)-ubiquitinyl-[acceptor protein]-L-lysine.</text>
        <dbReference type="EC" id="2.3.2.27"/>
    </reaction>
</comment>
<evidence type="ECO:0000256" key="7">
    <source>
        <dbReference type="PROSITE-ProRule" id="PRU00259"/>
    </source>
</evidence>
<reference evidence="10" key="2">
    <citation type="submission" date="2023-05" db="EMBL/GenBank/DDBJ databases">
        <authorList>
            <person name="Schelkunov M.I."/>
        </authorList>
    </citation>
    <scope>NUCLEOTIDE SEQUENCE</scope>
    <source>
        <strain evidence="10">Hsosn_3</strain>
        <tissue evidence="10">Leaf</tissue>
    </source>
</reference>
<name>A0AAD8JL10_9APIA</name>
<feature type="repeat" description="ARM" evidence="7">
    <location>
        <begin position="308"/>
        <end position="350"/>
    </location>
</feature>
<reference evidence="10" key="1">
    <citation type="submission" date="2023-02" db="EMBL/GenBank/DDBJ databases">
        <title>Genome of toxic invasive species Heracleum sosnowskyi carries increased number of genes despite the absence of recent whole-genome duplications.</title>
        <authorList>
            <person name="Schelkunov M."/>
            <person name="Shtratnikova V."/>
            <person name="Makarenko M."/>
            <person name="Klepikova A."/>
            <person name="Omelchenko D."/>
            <person name="Novikova G."/>
            <person name="Obukhova E."/>
            <person name="Bogdanov V."/>
            <person name="Penin A."/>
            <person name="Logacheva M."/>
        </authorList>
    </citation>
    <scope>NUCLEOTIDE SEQUENCE</scope>
    <source>
        <strain evidence="10">Hsosn_3</strain>
        <tissue evidence="10">Leaf</tissue>
    </source>
</reference>
<dbReference type="EMBL" id="JAUIZM010000001">
    <property type="protein sequence ID" value="KAK1404487.1"/>
    <property type="molecule type" value="Genomic_DNA"/>
</dbReference>
<evidence type="ECO:0000256" key="1">
    <source>
        <dbReference type="ARBA" id="ARBA00000900"/>
    </source>
</evidence>
<comment type="caution">
    <text evidence="10">The sequence shown here is derived from an EMBL/GenBank/DDBJ whole genome shotgun (WGS) entry which is preliminary data.</text>
</comment>
<keyword evidence="11" id="KW-1185">Reference proteome</keyword>
<comment type="pathway">
    <text evidence="2">Protein modification; protein ubiquitination.</text>
</comment>
<dbReference type="SUPFAM" id="SSF48371">
    <property type="entry name" value="ARM repeat"/>
    <property type="match status" value="1"/>
</dbReference>
<dbReference type="PANTHER" id="PTHR23315">
    <property type="entry name" value="U BOX DOMAIN-CONTAINING"/>
    <property type="match status" value="1"/>
</dbReference>
<dbReference type="AlphaFoldDB" id="A0AAD8JL10"/>
<organism evidence="10 11">
    <name type="scientific">Heracleum sosnowskyi</name>
    <dbReference type="NCBI Taxonomy" id="360622"/>
    <lineage>
        <taxon>Eukaryota</taxon>
        <taxon>Viridiplantae</taxon>
        <taxon>Streptophyta</taxon>
        <taxon>Embryophyta</taxon>
        <taxon>Tracheophyta</taxon>
        <taxon>Spermatophyta</taxon>
        <taxon>Magnoliopsida</taxon>
        <taxon>eudicotyledons</taxon>
        <taxon>Gunneridae</taxon>
        <taxon>Pentapetalae</taxon>
        <taxon>asterids</taxon>
        <taxon>campanulids</taxon>
        <taxon>Apiales</taxon>
        <taxon>Apiaceae</taxon>
        <taxon>Apioideae</taxon>
        <taxon>apioid superclade</taxon>
        <taxon>Tordylieae</taxon>
        <taxon>Tordyliinae</taxon>
        <taxon>Heracleum</taxon>
    </lineage>
</organism>
<evidence type="ECO:0000256" key="4">
    <source>
        <dbReference type="ARBA" id="ARBA00022679"/>
    </source>
</evidence>
<dbReference type="Gene3D" id="3.30.40.10">
    <property type="entry name" value="Zinc/RING finger domain, C3HC4 (zinc finger)"/>
    <property type="match status" value="1"/>
</dbReference>
<dbReference type="SMART" id="SM00185">
    <property type="entry name" value="ARM"/>
    <property type="match status" value="4"/>
</dbReference>
<evidence type="ECO:0000256" key="6">
    <source>
        <dbReference type="ARBA" id="ARBA00022786"/>
    </source>
</evidence>
<dbReference type="InterPro" id="IPR016024">
    <property type="entry name" value="ARM-type_fold"/>
</dbReference>
<evidence type="ECO:0000313" key="11">
    <source>
        <dbReference type="Proteomes" id="UP001237642"/>
    </source>
</evidence>
<feature type="repeat" description="ARM" evidence="7">
    <location>
        <begin position="267"/>
        <end position="304"/>
    </location>
</feature>
<feature type="domain" description="U-box" evidence="9">
    <location>
        <begin position="29"/>
        <end position="103"/>
    </location>
</feature>
<evidence type="ECO:0000256" key="3">
    <source>
        <dbReference type="ARBA" id="ARBA00012483"/>
    </source>
</evidence>
<evidence type="ECO:0000256" key="8">
    <source>
        <dbReference type="SAM" id="MobiDB-lite"/>
    </source>
</evidence>
<proteinExistence type="predicted"/>
<dbReference type="PROSITE" id="PS51698">
    <property type="entry name" value="U_BOX"/>
    <property type="match status" value="1"/>
</dbReference>
<dbReference type="Pfam" id="PF04564">
    <property type="entry name" value="U-box"/>
    <property type="match status" value="1"/>
</dbReference>